<dbReference type="Gene3D" id="1.10.110.10">
    <property type="entry name" value="Plant lipid-transfer and hydrophobic proteins"/>
    <property type="match status" value="1"/>
</dbReference>
<evidence type="ECO:0000256" key="1">
    <source>
        <dbReference type="ARBA" id="ARBA00004609"/>
    </source>
</evidence>
<evidence type="ECO:0000256" key="10">
    <source>
        <dbReference type="SAM" id="SignalP"/>
    </source>
</evidence>
<comment type="caution">
    <text evidence="12">The sequence shown here is derived from an EMBL/GenBank/DDBJ whole genome shotgun (WGS) entry which is preliminary data.</text>
</comment>
<dbReference type="CDD" id="cd00010">
    <property type="entry name" value="AAI_LTSS"/>
    <property type="match status" value="1"/>
</dbReference>
<dbReference type="EMBL" id="SDMP01000016">
    <property type="protein sequence ID" value="RYR01108.1"/>
    <property type="molecule type" value="Genomic_DNA"/>
</dbReference>
<protein>
    <recommendedName>
        <fullName evidence="11">Bifunctional inhibitor/plant lipid transfer protein/seed storage helical domain-containing protein</fullName>
    </recommendedName>
</protein>
<accession>A0A444YGR0</accession>
<dbReference type="PRINTS" id="PR00382">
    <property type="entry name" value="LIPIDTRNSFER"/>
</dbReference>
<evidence type="ECO:0000256" key="4">
    <source>
        <dbReference type="ARBA" id="ARBA00022622"/>
    </source>
</evidence>
<dbReference type="SMR" id="A0A444YGR0"/>
<keyword evidence="7" id="KW-0325">Glycoprotein</keyword>
<organism evidence="12 13">
    <name type="scientific">Arachis hypogaea</name>
    <name type="common">Peanut</name>
    <dbReference type="NCBI Taxonomy" id="3818"/>
    <lineage>
        <taxon>Eukaryota</taxon>
        <taxon>Viridiplantae</taxon>
        <taxon>Streptophyta</taxon>
        <taxon>Embryophyta</taxon>
        <taxon>Tracheophyta</taxon>
        <taxon>Spermatophyta</taxon>
        <taxon>Magnoliopsida</taxon>
        <taxon>eudicotyledons</taxon>
        <taxon>Gunneridae</taxon>
        <taxon>Pentapetalae</taxon>
        <taxon>rosids</taxon>
        <taxon>fabids</taxon>
        <taxon>Fabales</taxon>
        <taxon>Fabaceae</taxon>
        <taxon>Papilionoideae</taxon>
        <taxon>50 kb inversion clade</taxon>
        <taxon>dalbergioids sensu lato</taxon>
        <taxon>Dalbergieae</taxon>
        <taxon>Pterocarpus clade</taxon>
        <taxon>Arachis</taxon>
    </lineage>
</organism>
<dbReference type="OrthoDB" id="911994at2759"/>
<keyword evidence="6" id="KW-1015">Disulfide bond</keyword>
<keyword evidence="13" id="KW-1185">Reference proteome</keyword>
<evidence type="ECO:0000256" key="2">
    <source>
        <dbReference type="ARBA" id="ARBA00009748"/>
    </source>
</evidence>
<evidence type="ECO:0000313" key="12">
    <source>
        <dbReference type="EMBL" id="RYR01108.1"/>
    </source>
</evidence>
<keyword evidence="3" id="KW-1003">Cell membrane</keyword>
<reference evidence="12 13" key="1">
    <citation type="submission" date="2019-01" db="EMBL/GenBank/DDBJ databases">
        <title>Sequencing of cultivated peanut Arachis hypogaea provides insights into genome evolution and oil improvement.</title>
        <authorList>
            <person name="Chen X."/>
        </authorList>
    </citation>
    <scope>NUCLEOTIDE SEQUENCE [LARGE SCALE GENOMIC DNA]</scope>
    <source>
        <strain evidence="13">cv. Fuhuasheng</strain>
        <tissue evidence="12">Leaves</tissue>
    </source>
</reference>
<keyword evidence="9" id="KW-0812">Transmembrane</keyword>
<feature type="chain" id="PRO_5019362447" description="Bifunctional inhibitor/plant lipid transfer protein/seed storage helical domain-containing protein" evidence="10">
    <location>
        <begin position="30"/>
        <end position="201"/>
    </location>
</feature>
<dbReference type="PANTHER" id="PTHR33044">
    <property type="entry name" value="BIFUNCTIONAL INHIBITOR/LIPID-TRANSFER PROTEIN/SEED STORAGE 2S ALBUMIN SUPERFAMILY PROTEIN-RELATED"/>
    <property type="match status" value="1"/>
</dbReference>
<comment type="subcellular location">
    <subcellularLocation>
        <location evidence="1">Cell membrane</location>
        <topology evidence="1">Lipid-anchor</topology>
        <topology evidence="1">GPI-anchor</topology>
    </subcellularLocation>
</comment>
<evidence type="ECO:0000256" key="7">
    <source>
        <dbReference type="ARBA" id="ARBA00023180"/>
    </source>
</evidence>
<evidence type="ECO:0000256" key="5">
    <source>
        <dbReference type="ARBA" id="ARBA00022729"/>
    </source>
</evidence>
<dbReference type="Pfam" id="PF14368">
    <property type="entry name" value="LTP_2"/>
    <property type="match status" value="1"/>
</dbReference>
<keyword evidence="9" id="KW-1133">Transmembrane helix</keyword>
<evidence type="ECO:0000256" key="3">
    <source>
        <dbReference type="ARBA" id="ARBA00022475"/>
    </source>
</evidence>
<dbReference type="GO" id="GO:0006869">
    <property type="term" value="P:lipid transport"/>
    <property type="evidence" value="ECO:0007669"/>
    <property type="project" value="InterPro"/>
</dbReference>
<dbReference type="InterPro" id="IPR000528">
    <property type="entry name" value="Plant_nsLTP"/>
</dbReference>
<dbReference type="SUPFAM" id="SSF47699">
    <property type="entry name" value="Bifunctional inhibitor/lipid-transfer protein/seed storage 2S albumin"/>
    <property type="match status" value="1"/>
</dbReference>
<dbReference type="InterPro" id="IPR043325">
    <property type="entry name" value="LTSS"/>
</dbReference>
<keyword evidence="8" id="KW-0449">Lipoprotein</keyword>
<feature type="transmembrane region" description="Helical" evidence="9">
    <location>
        <begin position="180"/>
        <end position="200"/>
    </location>
</feature>
<dbReference type="AlphaFoldDB" id="A0A444YGR0"/>
<evidence type="ECO:0000313" key="13">
    <source>
        <dbReference type="Proteomes" id="UP000289738"/>
    </source>
</evidence>
<name>A0A444YGR0_ARAHY</name>
<sequence>MNSMAASRRVIEMLLCMSLLVMMRITTMAQQTQQYPETSTSSSCSNVLLSLSPCLDYITGSASTPSSGCCSQLAYVVGSQPQCLCEVVNGGASSIAATLNINQTQALGLPNACRLQTPPITICSAVTGSVSPPAGVYYAPNIPNSPAAGIGSTIISSTNGGVGGGSFHWNSSSTAKLPSLLLVMFFFATTLSLTFAFTTIT</sequence>
<dbReference type="SMART" id="SM00499">
    <property type="entry name" value="AAI"/>
    <property type="match status" value="1"/>
</dbReference>
<evidence type="ECO:0000259" key="11">
    <source>
        <dbReference type="SMART" id="SM00499"/>
    </source>
</evidence>
<dbReference type="GO" id="GO:0098552">
    <property type="term" value="C:side of membrane"/>
    <property type="evidence" value="ECO:0007669"/>
    <property type="project" value="UniProtKB-KW"/>
</dbReference>
<feature type="domain" description="Bifunctional inhibitor/plant lipid transfer protein/seed storage helical" evidence="11">
    <location>
        <begin position="44"/>
        <end position="123"/>
    </location>
</feature>
<dbReference type="GO" id="GO:0008289">
    <property type="term" value="F:lipid binding"/>
    <property type="evidence" value="ECO:0007669"/>
    <property type="project" value="InterPro"/>
</dbReference>
<comment type="similarity">
    <text evidence="2">Belongs to the plant LTP family.</text>
</comment>
<evidence type="ECO:0000256" key="6">
    <source>
        <dbReference type="ARBA" id="ARBA00023157"/>
    </source>
</evidence>
<dbReference type="GO" id="GO:0005886">
    <property type="term" value="C:plasma membrane"/>
    <property type="evidence" value="ECO:0007669"/>
    <property type="project" value="UniProtKB-SubCell"/>
</dbReference>
<dbReference type="InterPro" id="IPR016140">
    <property type="entry name" value="Bifunc_inhib/LTP/seed_store"/>
</dbReference>
<gene>
    <name evidence="12" type="ORF">Ahy_B06g079956</name>
</gene>
<dbReference type="Gramene" id="arahy.Tifrunner.gnm2.ann2.Ah16g023800.1">
    <property type="protein sequence ID" value="arahy.Tifrunner.gnm2.ann2.Ah16g023800.1-CDS"/>
    <property type="gene ID" value="arahy.Tifrunner.gnm2.ann2.Ah16g023800"/>
</dbReference>
<feature type="signal peptide" evidence="10">
    <location>
        <begin position="1"/>
        <end position="29"/>
    </location>
</feature>
<proteinExistence type="inferred from homology"/>
<keyword evidence="4" id="KW-0336">GPI-anchor</keyword>
<keyword evidence="9" id="KW-0472">Membrane</keyword>
<keyword evidence="5 10" id="KW-0732">Signal</keyword>
<evidence type="ECO:0000256" key="9">
    <source>
        <dbReference type="SAM" id="Phobius"/>
    </source>
</evidence>
<evidence type="ECO:0000256" key="8">
    <source>
        <dbReference type="ARBA" id="ARBA00023288"/>
    </source>
</evidence>
<dbReference type="InterPro" id="IPR036312">
    <property type="entry name" value="Bifun_inhib/LTP/seed_sf"/>
</dbReference>
<dbReference type="STRING" id="3818.A0A444YGR0"/>
<dbReference type="Proteomes" id="UP000289738">
    <property type="component" value="Chromosome B06"/>
</dbReference>